<dbReference type="EMBL" id="CAKOFQ010007752">
    <property type="protein sequence ID" value="CAH2007455.1"/>
    <property type="molecule type" value="Genomic_DNA"/>
</dbReference>
<dbReference type="AlphaFoldDB" id="A0A9P0M4R9"/>
<comment type="subcellular location">
    <subcellularLocation>
        <location evidence="1">Nucleus</location>
    </subcellularLocation>
</comment>
<dbReference type="SMART" id="SM00595">
    <property type="entry name" value="MADF"/>
    <property type="match status" value="1"/>
</dbReference>
<dbReference type="GO" id="GO:0003677">
    <property type="term" value="F:DNA binding"/>
    <property type="evidence" value="ECO:0007669"/>
    <property type="project" value="InterPro"/>
</dbReference>
<evidence type="ECO:0000259" key="2">
    <source>
        <dbReference type="PROSITE" id="PS51029"/>
    </source>
</evidence>
<organism evidence="4 6">
    <name type="scientific">Acanthoscelides obtectus</name>
    <name type="common">Bean weevil</name>
    <name type="synonym">Bruchus obtectus</name>
    <dbReference type="NCBI Taxonomy" id="200917"/>
    <lineage>
        <taxon>Eukaryota</taxon>
        <taxon>Metazoa</taxon>
        <taxon>Ecdysozoa</taxon>
        <taxon>Arthropoda</taxon>
        <taxon>Hexapoda</taxon>
        <taxon>Insecta</taxon>
        <taxon>Pterygota</taxon>
        <taxon>Neoptera</taxon>
        <taxon>Endopterygota</taxon>
        <taxon>Coleoptera</taxon>
        <taxon>Polyphaga</taxon>
        <taxon>Cucujiformia</taxon>
        <taxon>Chrysomeloidea</taxon>
        <taxon>Chrysomelidae</taxon>
        <taxon>Bruchinae</taxon>
        <taxon>Bruchini</taxon>
        <taxon>Acanthoscelides</taxon>
    </lineage>
</organism>
<evidence type="ECO:0008006" key="7">
    <source>
        <dbReference type="Google" id="ProtNLM"/>
    </source>
</evidence>
<evidence type="ECO:0000313" key="5">
    <source>
        <dbReference type="EMBL" id="CAH2017451.1"/>
    </source>
</evidence>
<dbReference type="EMBL" id="CAKOFQ010009291">
    <property type="protein sequence ID" value="CAH2017451.1"/>
    <property type="molecule type" value="Genomic_DNA"/>
</dbReference>
<evidence type="ECO:0000259" key="3">
    <source>
        <dbReference type="PROSITE" id="PS51031"/>
    </source>
</evidence>
<dbReference type="GO" id="GO:0005667">
    <property type="term" value="C:transcription regulator complex"/>
    <property type="evidence" value="ECO:0007669"/>
    <property type="project" value="TreeGrafter"/>
</dbReference>
<dbReference type="PANTHER" id="PTHR12243:SF60">
    <property type="entry name" value="SI:CH211-15D5.12-RELATED"/>
    <property type="match status" value="1"/>
</dbReference>
<dbReference type="PROSITE" id="PS51029">
    <property type="entry name" value="MADF"/>
    <property type="match status" value="1"/>
</dbReference>
<comment type="caution">
    <text evidence="4">The sequence shown here is derived from an EMBL/GenBank/DDBJ whole genome shotgun (WGS) entry which is preliminary data.</text>
</comment>
<evidence type="ECO:0000313" key="6">
    <source>
        <dbReference type="Proteomes" id="UP001152888"/>
    </source>
</evidence>
<dbReference type="GO" id="GO:0006357">
    <property type="term" value="P:regulation of transcription by RNA polymerase II"/>
    <property type="evidence" value="ECO:0007669"/>
    <property type="project" value="TreeGrafter"/>
</dbReference>
<accession>A0A9P0M4R9</accession>
<sequence length="252" mass="29472">MSFEIKLVQEIEKYEHLYNSKLAEHSRKDLVEQSWEDISHKVNHTVPECKEKWRNIRCSFLRSLKAAPMGSKPKKPYYLKEYLHFILPYLKPYINSGKTNSIQTKLENTAADSEFSIHSEDLQIDDYVENEDTFVDTVRTSALIDEDDGSIDLFTSSDRKRRRSMTEVEQSIVNYLDSKRKKIENNSKETAKSEDCDAARYFLLSLLPDMASMTHAQQRFFRIKVMTLIDEIHSNFEQCKSNHLNASTIVQK</sequence>
<keyword evidence="1" id="KW-0539">Nucleus</keyword>
<dbReference type="Pfam" id="PF02944">
    <property type="entry name" value="BESS"/>
    <property type="match status" value="1"/>
</dbReference>
<evidence type="ECO:0000313" key="4">
    <source>
        <dbReference type="EMBL" id="CAH2007455.1"/>
    </source>
</evidence>
<dbReference type="OrthoDB" id="6147983at2759"/>
<name>A0A9P0M4R9_ACAOB</name>
<dbReference type="PROSITE" id="PS51031">
    <property type="entry name" value="BESS"/>
    <property type="match status" value="1"/>
</dbReference>
<dbReference type="PANTHER" id="PTHR12243">
    <property type="entry name" value="MADF DOMAIN TRANSCRIPTION FACTOR"/>
    <property type="match status" value="1"/>
</dbReference>
<gene>
    <name evidence="4" type="ORF">ACAOBT_LOCUS29675</name>
    <name evidence="5" type="ORF">ACAOBT_LOCUS36026</name>
</gene>
<keyword evidence="6" id="KW-1185">Reference proteome</keyword>
<dbReference type="InterPro" id="IPR004210">
    <property type="entry name" value="BESS_motif"/>
</dbReference>
<protein>
    <recommendedName>
        <fullName evidence="7">Transcription factor Adf-1</fullName>
    </recommendedName>
</protein>
<dbReference type="Pfam" id="PF10545">
    <property type="entry name" value="MADF_DNA_bdg"/>
    <property type="match status" value="1"/>
</dbReference>
<feature type="domain" description="MADF" evidence="2">
    <location>
        <begin position="6"/>
        <end position="91"/>
    </location>
</feature>
<dbReference type="Proteomes" id="UP001152888">
    <property type="component" value="Unassembled WGS sequence"/>
</dbReference>
<dbReference type="InterPro" id="IPR006578">
    <property type="entry name" value="MADF-dom"/>
</dbReference>
<feature type="domain" description="BESS" evidence="3">
    <location>
        <begin position="196"/>
        <end position="235"/>
    </location>
</feature>
<dbReference type="InterPro" id="IPR039353">
    <property type="entry name" value="TF_Adf1"/>
</dbReference>
<proteinExistence type="predicted"/>
<evidence type="ECO:0000256" key="1">
    <source>
        <dbReference type="PROSITE-ProRule" id="PRU00371"/>
    </source>
</evidence>
<dbReference type="GO" id="GO:0005634">
    <property type="term" value="C:nucleus"/>
    <property type="evidence" value="ECO:0007669"/>
    <property type="project" value="UniProtKB-SubCell"/>
</dbReference>
<reference evidence="4" key="1">
    <citation type="submission" date="2022-03" db="EMBL/GenBank/DDBJ databases">
        <authorList>
            <person name="Sayadi A."/>
        </authorList>
    </citation>
    <scope>NUCLEOTIDE SEQUENCE</scope>
</reference>